<keyword evidence="2" id="KW-1185">Reference proteome</keyword>
<evidence type="ECO:0000313" key="1">
    <source>
        <dbReference type="EMBL" id="QWS34089.1"/>
    </source>
</evidence>
<reference evidence="1" key="1">
    <citation type="submission" date="2021-06" db="EMBL/GenBank/DDBJ databases">
        <authorList>
            <person name="Ellington A.J."/>
            <person name="Bryan N.C."/>
            <person name="Christner B.C."/>
            <person name="Reisch C.R."/>
        </authorList>
    </citation>
    <scope>NUCLEOTIDE SEQUENCE</scope>
    <source>
        <strain evidence="1">L6-1</strain>
    </source>
</reference>
<organism evidence="1 2">
    <name type="scientific">Curtobacterium aetherium</name>
    <dbReference type="NCBI Taxonomy" id="2841594"/>
    <lineage>
        <taxon>Bacteria</taxon>
        <taxon>Bacillati</taxon>
        <taxon>Actinomycetota</taxon>
        <taxon>Actinomycetes</taxon>
        <taxon>Micrococcales</taxon>
        <taxon>Microbacteriaceae</taxon>
        <taxon>Curtobacterium</taxon>
    </lineage>
</organism>
<gene>
    <name evidence="1" type="ORF">KM842_02495</name>
</gene>
<dbReference type="Proteomes" id="UP000681794">
    <property type="component" value="Chromosome"/>
</dbReference>
<protein>
    <submittedName>
        <fullName evidence="1">Acyl-CoA dehydrogenase</fullName>
    </submittedName>
</protein>
<dbReference type="EMBL" id="CP076544">
    <property type="protein sequence ID" value="QWS34089.1"/>
    <property type="molecule type" value="Genomic_DNA"/>
</dbReference>
<evidence type="ECO:0000313" key="2">
    <source>
        <dbReference type="Proteomes" id="UP000681794"/>
    </source>
</evidence>
<sequence>MSRLWPSPVRPVDQRGFSRCRLTSVAVMLASPAWPDGATAVDTDAITALVTACTGPDTAPAATSTGTAGRPAPTPADRLAVARALAADTPPLTAGTAGRCFATLAAVAAADVATARTVEPHLDALTILAQAGVAVPADATWGVYAAEAPGLRLDARPDPGTAGAVVLDGTKPWCSLASTLSHALVTATVDGERQLVAVDLRQDGVVPHDEAWVARGLPDVPSGPVDFTAVPATTVGDPGWYLHRPGFAWGGIGVAACWWGGAVGLARVLRHHAAARPDAELLRVALGAVVADLADAEDALATAARLIDASAEHPDADHPDADHDHTAAGGAEPDWQLLAQVVRSRVRRAVDAVLTRVVRTVGPGPLTSDPAIAARVADLELYMLQDHGDRDLGRIGRIVLERGGVAW</sequence>
<proteinExistence type="predicted"/>
<accession>A0ACD1E5G1</accession>
<name>A0ACD1E5G1_9MICO</name>